<reference evidence="5" key="1">
    <citation type="submission" date="2016-07" db="EMBL/GenBank/DDBJ databases">
        <authorList>
            <person name="Florea S."/>
            <person name="Webb J.S."/>
            <person name="Jaromczyk J."/>
            <person name="Schardl C.L."/>
        </authorList>
    </citation>
    <scope>NUCLEOTIDE SEQUENCE [LARGE SCALE GENOMIC DNA]</scope>
    <source>
        <strain evidence="5">MV-1</strain>
    </source>
</reference>
<dbReference type="InterPro" id="IPR011006">
    <property type="entry name" value="CheY-like_superfamily"/>
</dbReference>
<dbReference type="Gene3D" id="3.40.50.2300">
    <property type="match status" value="1"/>
</dbReference>
<accession>A0A1E5Q683</accession>
<evidence type="ECO:0000259" key="3">
    <source>
        <dbReference type="PROSITE" id="PS50110"/>
    </source>
</evidence>
<proteinExistence type="predicted"/>
<dbReference type="SMART" id="SM00448">
    <property type="entry name" value="REC"/>
    <property type="match status" value="1"/>
</dbReference>
<dbReference type="InterPro" id="IPR001789">
    <property type="entry name" value="Sig_transdc_resp-reg_receiver"/>
</dbReference>
<keyword evidence="1 2" id="KW-0597">Phosphoprotein</keyword>
<name>A0A1E5Q683_9PROT</name>
<dbReference type="AlphaFoldDB" id="A0A1E5Q683"/>
<dbReference type="PANTHER" id="PTHR44591:SF3">
    <property type="entry name" value="RESPONSE REGULATORY DOMAIN-CONTAINING PROTEIN"/>
    <property type="match status" value="1"/>
</dbReference>
<feature type="domain" description="Response regulatory" evidence="3">
    <location>
        <begin position="7"/>
        <end position="123"/>
    </location>
</feature>
<dbReference type="Proteomes" id="UP000095347">
    <property type="component" value="Unassembled WGS sequence"/>
</dbReference>
<evidence type="ECO:0000313" key="5">
    <source>
        <dbReference type="Proteomes" id="UP000095347"/>
    </source>
</evidence>
<dbReference type="Pfam" id="PF00072">
    <property type="entry name" value="Response_reg"/>
    <property type="match status" value="1"/>
</dbReference>
<gene>
    <name evidence="4" type="ORF">BEN30_13305</name>
</gene>
<sequence>MKDKHMQIVLVDDDPDVIDLMSLALEQAGHTVITSPAGAPIVSTLKADPPDVLITDLMMAELTGLELCELVNTTARLSKMKIIVISARTDDLWKDKAKDCGAAGFIEKPIDVMTFAATVEGIVSAST</sequence>
<dbReference type="STRING" id="28181.BEN30_13305"/>
<evidence type="ECO:0000313" key="4">
    <source>
        <dbReference type="EMBL" id="OEJ65969.1"/>
    </source>
</evidence>
<dbReference type="EMBL" id="MCGG01000042">
    <property type="protein sequence ID" value="OEJ65969.1"/>
    <property type="molecule type" value="Genomic_DNA"/>
</dbReference>
<dbReference type="CDD" id="cd00156">
    <property type="entry name" value="REC"/>
    <property type="match status" value="1"/>
</dbReference>
<keyword evidence="5" id="KW-1185">Reference proteome</keyword>
<feature type="modified residue" description="4-aspartylphosphate" evidence="2">
    <location>
        <position position="56"/>
    </location>
</feature>
<dbReference type="PANTHER" id="PTHR44591">
    <property type="entry name" value="STRESS RESPONSE REGULATOR PROTEIN 1"/>
    <property type="match status" value="1"/>
</dbReference>
<dbReference type="PROSITE" id="PS50110">
    <property type="entry name" value="RESPONSE_REGULATORY"/>
    <property type="match status" value="1"/>
</dbReference>
<dbReference type="GO" id="GO:0000160">
    <property type="term" value="P:phosphorelay signal transduction system"/>
    <property type="evidence" value="ECO:0007669"/>
    <property type="project" value="InterPro"/>
</dbReference>
<dbReference type="InterPro" id="IPR050595">
    <property type="entry name" value="Bact_response_regulator"/>
</dbReference>
<dbReference type="SUPFAM" id="SSF52172">
    <property type="entry name" value="CheY-like"/>
    <property type="match status" value="1"/>
</dbReference>
<protein>
    <recommendedName>
        <fullName evidence="3">Response regulatory domain-containing protein</fullName>
    </recommendedName>
</protein>
<comment type="caution">
    <text evidence="4">The sequence shown here is derived from an EMBL/GenBank/DDBJ whole genome shotgun (WGS) entry which is preliminary data.</text>
</comment>
<organism evidence="4 5">
    <name type="scientific">Magnetovibrio blakemorei</name>
    <dbReference type="NCBI Taxonomy" id="28181"/>
    <lineage>
        <taxon>Bacteria</taxon>
        <taxon>Pseudomonadati</taxon>
        <taxon>Pseudomonadota</taxon>
        <taxon>Alphaproteobacteria</taxon>
        <taxon>Rhodospirillales</taxon>
        <taxon>Magnetovibrionaceae</taxon>
        <taxon>Magnetovibrio</taxon>
    </lineage>
</organism>
<evidence type="ECO:0000256" key="1">
    <source>
        <dbReference type="ARBA" id="ARBA00022553"/>
    </source>
</evidence>
<evidence type="ECO:0000256" key="2">
    <source>
        <dbReference type="PROSITE-ProRule" id="PRU00169"/>
    </source>
</evidence>